<keyword evidence="4" id="KW-1185">Reference proteome</keyword>
<sequence length="87" mass="10111">MTYSVTIAPAAERQLRKFDPQVRRRVQAAIDLLADDPRPPKALQLVGGSGEWRVRTGDYRIIYEIHDDLLIVLVLRLGHRREIYESR</sequence>
<evidence type="ECO:0000313" key="3">
    <source>
        <dbReference type="EMBL" id="KGJ71788.1"/>
    </source>
</evidence>
<accession>A0A099J2V7</accession>
<dbReference type="AlphaFoldDB" id="A0A099J2V7"/>
<dbReference type="Pfam" id="PF05016">
    <property type="entry name" value="ParE_toxin"/>
    <property type="match status" value="1"/>
</dbReference>
<evidence type="ECO:0000256" key="1">
    <source>
        <dbReference type="ARBA" id="ARBA00006226"/>
    </source>
</evidence>
<dbReference type="InterPro" id="IPR007712">
    <property type="entry name" value="RelE/ParE_toxin"/>
</dbReference>
<dbReference type="RefSeq" id="WP_035840175.1">
    <property type="nucleotide sequence ID" value="NZ_JACHBQ010000001.1"/>
</dbReference>
<dbReference type="NCBIfam" id="TIGR02385">
    <property type="entry name" value="RelE_StbE"/>
    <property type="match status" value="1"/>
</dbReference>
<dbReference type="Proteomes" id="UP000029864">
    <property type="component" value="Unassembled WGS sequence"/>
</dbReference>
<dbReference type="PANTHER" id="PTHR35601:SF1">
    <property type="entry name" value="TOXIN RELE"/>
    <property type="match status" value="1"/>
</dbReference>
<keyword evidence="2" id="KW-1277">Toxin-antitoxin system</keyword>
<protein>
    <submittedName>
        <fullName evidence="3">Plasmid stabilization protein</fullName>
    </submittedName>
</protein>
<dbReference type="SUPFAM" id="SSF143011">
    <property type="entry name" value="RelE-like"/>
    <property type="match status" value="1"/>
</dbReference>
<dbReference type="eggNOG" id="COG2026">
    <property type="taxonomic scope" value="Bacteria"/>
</dbReference>
<comment type="similarity">
    <text evidence="1">Belongs to the RelE toxin family.</text>
</comment>
<evidence type="ECO:0000256" key="2">
    <source>
        <dbReference type="ARBA" id="ARBA00022649"/>
    </source>
</evidence>
<dbReference type="PANTHER" id="PTHR35601">
    <property type="entry name" value="TOXIN RELE"/>
    <property type="match status" value="1"/>
</dbReference>
<evidence type="ECO:0000313" key="4">
    <source>
        <dbReference type="Proteomes" id="UP000029864"/>
    </source>
</evidence>
<dbReference type="OrthoDB" id="5326046at2"/>
<dbReference type="EMBL" id="JPXF01000132">
    <property type="protein sequence ID" value="KGJ71788.1"/>
    <property type="molecule type" value="Genomic_DNA"/>
</dbReference>
<proteinExistence type="inferred from homology"/>
<name>A0A099J2V7_9MICO</name>
<comment type="caution">
    <text evidence="3">The sequence shown here is derived from an EMBL/GenBank/DDBJ whole genome shotgun (WGS) entry which is preliminary data.</text>
</comment>
<dbReference type="InterPro" id="IPR035093">
    <property type="entry name" value="RelE/ParE_toxin_dom_sf"/>
</dbReference>
<gene>
    <name evidence="3" type="ORF">GY21_19770</name>
</gene>
<dbReference type="STRING" id="1001240.GY21_19770"/>
<dbReference type="Gene3D" id="3.30.2310.20">
    <property type="entry name" value="RelE-like"/>
    <property type="match status" value="1"/>
</dbReference>
<reference evidence="3 4" key="1">
    <citation type="submission" date="2014-08" db="EMBL/GenBank/DDBJ databases">
        <authorList>
            <person name="Sisinthy S."/>
        </authorList>
    </citation>
    <scope>NUCLEOTIDE SEQUENCE [LARGE SCALE GENOMIC DNA]</scope>
    <source>
        <strain evidence="3 4">RuG17</strain>
    </source>
</reference>
<organism evidence="3 4">
    <name type="scientific">Cryobacterium roopkundense</name>
    <dbReference type="NCBI Taxonomy" id="1001240"/>
    <lineage>
        <taxon>Bacteria</taxon>
        <taxon>Bacillati</taxon>
        <taxon>Actinomycetota</taxon>
        <taxon>Actinomycetes</taxon>
        <taxon>Micrococcales</taxon>
        <taxon>Microbacteriaceae</taxon>
        <taxon>Cryobacterium</taxon>
    </lineage>
</organism>